<feature type="transmembrane region" description="Helical" evidence="6">
    <location>
        <begin position="402"/>
        <end position="420"/>
    </location>
</feature>
<dbReference type="STRING" id="1236971.JCM9152_2815"/>
<evidence type="ECO:0000256" key="6">
    <source>
        <dbReference type="SAM" id="Phobius"/>
    </source>
</evidence>
<feature type="transmembrane region" description="Helical" evidence="6">
    <location>
        <begin position="41"/>
        <end position="60"/>
    </location>
</feature>
<dbReference type="InterPro" id="IPR048122">
    <property type="entry name" value="WZX-like"/>
</dbReference>
<sequence>MGINITKSDVRWSYISLFLFNGINVLLLPFILAYLSSSEIGLWYTFTAVAGLVILLDFGFMTTLSRNVTYVWAGADDIVSSEFKKNIKQDLGPNYTLFVKLFKTTKLIYLLIGMLIFGILLSIGTYYIYSVSKNDISMTTVMVSWLIYASAVFLNMRYAYWNAILKGIGAIKENQQLLIITKLVQLIFSILFLILGYGIIGVSVAYFISIIINRILVNKYFYSYQNNKTAIKPLLIQKIDKKEYLILLRKLLPNTYKQGLISISNYINLRSTTVVSSAFLGLNVTASLGFVLQVFTLITVVANTFFNTFLPQFSSNRVNSQYNNLKSIFKKALLINYIITILGFAGFILTINIFLDLINSDVELLPMPVIIVIMIYMFLYNNQSIFTAFNATKNVLPHYKSFFISSLLVLGLQLFLLYYFDATLWSLLLPILLVQLLYNNWYWPYLTIKELRSYKSSDK</sequence>
<comment type="subcellular location">
    <subcellularLocation>
        <location evidence="1">Cell membrane</location>
        <topology evidence="1">Multi-pass membrane protein</topology>
    </subcellularLocation>
</comment>
<gene>
    <name evidence="7" type="ORF">JCM9152_2815</name>
</gene>
<evidence type="ECO:0008006" key="9">
    <source>
        <dbReference type="Google" id="ProtNLM"/>
    </source>
</evidence>
<evidence type="ECO:0000313" key="8">
    <source>
        <dbReference type="Proteomes" id="UP000018895"/>
    </source>
</evidence>
<dbReference type="InterPro" id="IPR050833">
    <property type="entry name" value="Poly_Biosynth_Transport"/>
</dbReference>
<reference evidence="7" key="1">
    <citation type="journal article" date="2014" name="Genome Announc.">
        <title>Draft Genome Sequences of Three Alkaliphilic Bacillus Strains, Bacillus wakoensis JCM 9140T, Bacillus akibai JCM 9157T, and Bacillus hemicellulosilyticus JCM 9152T.</title>
        <authorList>
            <person name="Yuki M."/>
            <person name="Oshima K."/>
            <person name="Suda W."/>
            <person name="Oshida Y."/>
            <person name="Kitamura K."/>
            <person name="Iida T."/>
            <person name="Hattori M."/>
            <person name="Ohkuma M."/>
        </authorList>
    </citation>
    <scope>NUCLEOTIDE SEQUENCE [LARGE SCALE GENOMIC DNA]</scope>
    <source>
        <strain evidence="7">JCM 9152</strain>
    </source>
</reference>
<evidence type="ECO:0000313" key="7">
    <source>
        <dbReference type="EMBL" id="GAE31354.1"/>
    </source>
</evidence>
<name>W4QJ39_9BACI</name>
<dbReference type="OrthoDB" id="2864264at2"/>
<feature type="transmembrane region" description="Helical" evidence="6">
    <location>
        <begin position="364"/>
        <end position="381"/>
    </location>
</feature>
<dbReference type="EMBL" id="BAUU01000018">
    <property type="protein sequence ID" value="GAE31354.1"/>
    <property type="molecule type" value="Genomic_DNA"/>
</dbReference>
<keyword evidence="5 6" id="KW-0472">Membrane</keyword>
<feature type="transmembrane region" description="Helical" evidence="6">
    <location>
        <begin position="186"/>
        <end position="212"/>
    </location>
</feature>
<comment type="caution">
    <text evidence="7">The sequence shown here is derived from an EMBL/GenBank/DDBJ whole genome shotgun (WGS) entry which is preliminary data.</text>
</comment>
<evidence type="ECO:0000256" key="2">
    <source>
        <dbReference type="ARBA" id="ARBA00022475"/>
    </source>
</evidence>
<organism evidence="7 8">
    <name type="scientific">Halalkalibacter hemicellulosilyticusJCM 9152</name>
    <dbReference type="NCBI Taxonomy" id="1236971"/>
    <lineage>
        <taxon>Bacteria</taxon>
        <taxon>Bacillati</taxon>
        <taxon>Bacillota</taxon>
        <taxon>Bacilli</taxon>
        <taxon>Bacillales</taxon>
        <taxon>Bacillaceae</taxon>
        <taxon>Halalkalibacter</taxon>
    </lineage>
</organism>
<keyword evidence="3 6" id="KW-0812">Transmembrane</keyword>
<evidence type="ECO:0000256" key="1">
    <source>
        <dbReference type="ARBA" id="ARBA00004651"/>
    </source>
</evidence>
<protein>
    <recommendedName>
        <fullName evidence="9">Polysaccharide biosynthesis protein</fullName>
    </recommendedName>
</protein>
<accession>W4QJ39</accession>
<feature type="transmembrane region" description="Helical" evidence="6">
    <location>
        <begin position="334"/>
        <end position="358"/>
    </location>
</feature>
<dbReference type="GO" id="GO:0005886">
    <property type="term" value="C:plasma membrane"/>
    <property type="evidence" value="ECO:0007669"/>
    <property type="project" value="UniProtKB-SubCell"/>
</dbReference>
<dbReference type="RefSeq" id="WP_035344823.1">
    <property type="nucleotide sequence ID" value="NZ_BAUU01000018.1"/>
</dbReference>
<keyword evidence="8" id="KW-1185">Reference proteome</keyword>
<proteinExistence type="predicted"/>
<dbReference type="PANTHER" id="PTHR30250">
    <property type="entry name" value="PST FAMILY PREDICTED COLANIC ACID TRANSPORTER"/>
    <property type="match status" value="1"/>
</dbReference>
<keyword evidence="4 6" id="KW-1133">Transmembrane helix</keyword>
<evidence type="ECO:0000256" key="3">
    <source>
        <dbReference type="ARBA" id="ARBA00022692"/>
    </source>
</evidence>
<dbReference type="Proteomes" id="UP000018895">
    <property type="component" value="Unassembled WGS sequence"/>
</dbReference>
<feature type="transmembrane region" description="Helical" evidence="6">
    <location>
        <begin position="12"/>
        <end position="35"/>
    </location>
</feature>
<feature type="transmembrane region" description="Helical" evidence="6">
    <location>
        <begin position="141"/>
        <end position="165"/>
    </location>
</feature>
<feature type="transmembrane region" description="Helical" evidence="6">
    <location>
        <begin position="426"/>
        <end position="446"/>
    </location>
</feature>
<feature type="transmembrane region" description="Helical" evidence="6">
    <location>
        <begin position="290"/>
        <end position="313"/>
    </location>
</feature>
<feature type="transmembrane region" description="Helical" evidence="6">
    <location>
        <begin position="107"/>
        <end position="129"/>
    </location>
</feature>
<evidence type="ECO:0000256" key="4">
    <source>
        <dbReference type="ARBA" id="ARBA00022989"/>
    </source>
</evidence>
<keyword evidence="2" id="KW-1003">Cell membrane</keyword>
<evidence type="ECO:0000256" key="5">
    <source>
        <dbReference type="ARBA" id="ARBA00023136"/>
    </source>
</evidence>
<dbReference type="PANTHER" id="PTHR30250:SF26">
    <property type="entry name" value="PSMA PROTEIN"/>
    <property type="match status" value="1"/>
</dbReference>
<dbReference type="AlphaFoldDB" id="W4QJ39"/>
<dbReference type="NCBIfam" id="NF041503">
    <property type="entry name" value="WZX_like"/>
    <property type="match status" value="1"/>
</dbReference>